<gene>
    <name evidence="1" type="primary">ORF_o25</name>
</gene>
<reference evidence="1" key="1">
    <citation type="submission" date="2015-01" db="EMBL/GenBank/DDBJ databases">
        <title>Novel erm(44)-related macrolide-lincosamide-streptogramin B resistance gene in Staphylococcus saprophyticus.</title>
        <authorList>
            <person name="Wendlandt S."/>
            <person name="Hess S."/>
            <person name="Li J."/>
            <person name="Kadlec K."/>
            <person name="Wang Y."/>
            <person name="Fessler A.T."/>
            <person name="Schwarz S."/>
            <person name="Gallert C."/>
        </authorList>
    </citation>
    <scope>NUCLEOTIDE SEQUENCE</scope>
    <source>
        <strain evidence="1">Ab-7</strain>
    </source>
</reference>
<sequence>MSMLVIVSVICYDIINRIKLSRVPQGDYFGLVREKATYFYVTRKDKSLGDSN</sequence>
<accession>A0A1L7RU97</accession>
<name>A0A1L7RU97_STASA</name>
<proteinExistence type="predicted"/>
<dbReference type="AlphaFoldDB" id="A0A1L7RU97"/>
<protein>
    <submittedName>
        <fullName evidence="1">Uncharacterized protein</fullName>
    </submittedName>
</protein>
<evidence type="ECO:0000313" key="1">
    <source>
        <dbReference type="EMBL" id="CEO43728.1"/>
    </source>
</evidence>
<organism evidence="1">
    <name type="scientific">Staphylococcus saprophyticus</name>
    <dbReference type="NCBI Taxonomy" id="29385"/>
    <lineage>
        <taxon>Bacteria</taxon>
        <taxon>Bacillati</taxon>
        <taxon>Bacillota</taxon>
        <taxon>Bacilli</taxon>
        <taxon>Bacillales</taxon>
        <taxon>Staphylococcaceae</taxon>
        <taxon>Staphylococcus</taxon>
    </lineage>
</organism>
<dbReference type="EMBL" id="LN795824">
    <property type="protein sequence ID" value="CEO43728.1"/>
    <property type="molecule type" value="Genomic_DNA"/>
</dbReference>